<protein>
    <submittedName>
        <fullName evidence="1">Uncharacterized protein</fullName>
    </submittedName>
</protein>
<gene>
    <name evidence="1" type="ORF">EVAR_58848_1</name>
</gene>
<proteinExistence type="predicted"/>
<keyword evidence="2" id="KW-1185">Reference proteome</keyword>
<comment type="caution">
    <text evidence="1">The sequence shown here is derived from an EMBL/GenBank/DDBJ whole genome shotgun (WGS) entry which is preliminary data.</text>
</comment>
<evidence type="ECO:0000313" key="2">
    <source>
        <dbReference type="Proteomes" id="UP000299102"/>
    </source>
</evidence>
<organism evidence="1 2">
    <name type="scientific">Eumeta variegata</name>
    <name type="common">Bagworm moth</name>
    <name type="synonym">Eumeta japonica</name>
    <dbReference type="NCBI Taxonomy" id="151549"/>
    <lineage>
        <taxon>Eukaryota</taxon>
        <taxon>Metazoa</taxon>
        <taxon>Ecdysozoa</taxon>
        <taxon>Arthropoda</taxon>
        <taxon>Hexapoda</taxon>
        <taxon>Insecta</taxon>
        <taxon>Pterygota</taxon>
        <taxon>Neoptera</taxon>
        <taxon>Endopterygota</taxon>
        <taxon>Lepidoptera</taxon>
        <taxon>Glossata</taxon>
        <taxon>Ditrysia</taxon>
        <taxon>Tineoidea</taxon>
        <taxon>Psychidae</taxon>
        <taxon>Oiketicinae</taxon>
        <taxon>Eumeta</taxon>
    </lineage>
</organism>
<accession>A0A4C1YA43</accession>
<dbReference type="Proteomes" id="UP000299102">
    <property type="component" value="Unassembled WGS sequence"/>
</dbReference>
<sequence>MKGFDSLGPWQSWCNQQNPTLPARMAGAVLSPPTSRPSPRELFKLKACTEFIIYASRRSIAYLAIVQYITAPLKGRKLGARPTKRSRLPSI</sequence>
<dbReference type="EMBL" id="BGZK01001120">
    <property type="protein sequence ID" value="GBP71752.1"/>
    <property type="molecule type" value="Genomic_DNA"/>
</dbReference>
<name>A0A4C1YA43_EUMVA</name>
<dbReference type="AlphaFoldDB" id="A0A4C1YA43"/>
<evidence type="ECO:0000313" key="1">
    <source>
        <dbReference type="EMBL" id="GBP71752.1"/>
    </source>
</evidence>
<reference evidence="1 2" key="1">
    <citation type="journal article" date="2019" name="Commun. Biol.">
        <title>The bagworm genome reveals a unique fibroin gene that provides high tensile strength.</title>
        <authorList>
            <person name="Kono N."/>
            <person name="Nakamura H."/>
            <person name="Ohtoshi R."/>
            <person name="Tomita M."/>
            <person name="Numata K."/>
            <person name="Arakawa K."/>
        </authorList>
    </citation>
    <scope>NUCLEOTIDE SEQUENCE [LARGE SCALE GENOMIC DNA]</scope>
</reference>